<sequence length="209" mass="22618">MDGTQAKERRRTATHVARPAKVQEVEALRERLGQAAAAILTDFRGLNVREIAQLRSKLREAGVEYKVVKNTLLQRAAQRVGVQGLAPLLQGPTAVAFSRTDPVGPAKLLLEYIRQMRKLEIKGGVVEGRVVTADQIKRLADLPSRPQLLSLALGTMTSPLVGLVGVLTGLQRNLVYALDQIRQQKGATTLTPSIESVGSVEPIESKAST</sequence>
<evidence type="ECO:0000256" key="3">
    <source>
        <dbReference type="ARBA" id="ARBA00023274"/>
    </source>
</evidence>
<comment type="function">
    <text evidence="5">Forms part of the ribosomal stalk, playing a central role in the interaction of the ribosome with GTP-bound translation factors.</text>
</comment>
<dbReference type="NCBIfam" id="NF000955">
    <property type="entry name" value="PRK00099.1-1"/>
    <property type="match status" value="1"/>
</dbReference>
<evidence type="ECO:0000313" key="7">
    <source>
        <dbReference type="EMBL" id="TMJ05175.1"/>
    </source>
</evidence>
<keyword evidence="6" id="KW-0472">Membrane</keyword>
<dbReference type="Pfam" id="PF00466">
    <property type="entry name" value="Ribosomal_L10"/>
    <property type="match status" value="1"/>
</dbReference>
<dbReference type="AlphaFoldDB" id="A0A537LAW7"/>
<comment type="subunit">
    <text evidence="5">Part of the ribosomal stalk of the 50S ribosomal subunit. The N-terminus interacts with L11 and the large rRNA to form the base of the stalk. The C-terminus forms an elongated spine to which L12 dimers bind in a sequential fashion forming a multimeric L10(L12)X complex.</text>
</comment>
<dbReference type="GO" id="GO:0070180">
    <property type="term" value="F:large ribosomal subunit rRNA binding"/>
    <property type="evidence" value="ECO:0007669"/>
    <property type="project" value="UniProtKB-UniRule"/>
</dbReference>
<gene>
    <name evidence="5" type="primary">rplJ</name>
    <name evidence="7" type="ORF">E6H01_03435</name>
</gene>
<dbReference type="InterPro" id="IPR002363">
    <property type="entry name" value="Ribosomal_uL10_CS_bac"/>
</dbReference>
<evidence type="ECO:0000313" key="8">
    <source>
        <dbReference type="Proteomes" id="UP000319353"/>
    </source>
</evidence>
<evidence type="ECO:0000256" key="6">
    <source>
        <dbReference type="SAM" id="Phobius"/>
    </source>
</evidence>
<keyword evidence="2 5" id="KW-0689">Ribosomal protein</keyword>
<keyword evidence="6" id="KW-1133">Transmembrane helix</keyword>
<dbReference type="EMBL" id="VBAL01000030">
    <property type="protein sequence ID" value="TMJ05175.1"/>
    <property type="molecule type" value="Genomic_DNA"/>
</dbReference>
<dbReference type="GO" id="GO:0006412">
    <property type="term" value="P:translation"/>
    <property type="evidence" value="ECO:0007669"/>
    <property type="project" value="UniProtKB-UniRule"/>
</dbReference>
<dbReference type="InterPro" id="IPR047865">
    <property type="entry name" value="Ribosomal_uL10_bac_type"/>
</dbReference>
<evidence type="ECO:0000256" key="1">
    <source>
        <dbReference type="ARBA" id="ARBA00008889"/>
    </source>
</evidence>
<dbReference type="CDD" id="cd05797">
    <property type="entry name" value="Ribosomal_L10"/>
    <property type="match status" value="1"/>
</dbReference>
<dbReference type="SUPFAM" id="SSF160369">
    <property type="entry name" value="Ribosomal protein L10-like"/>
    <property type="match status" value="1"/>
</dbReference>
<feature type="transmembrane region" description="Helical" evidence="6">
    <location>
        <begin position="148"/>
        <end position="170"/>
    </location>
</feature>
<dbReference type="InterPro" id="IPR001790">
    <property type="entry name" value="Ribosomal_uL10"/>
</dbReference>
<evidence type="ECO:0000256" key="2">
    <source>
        <dbReference type="ARBA" id="ARBA00022980"/>
    </source>
</evidence>
<proteinExistence type="inferred from homology"/>
<dbReference type="InterPro" id="IPR043141">
    <property type="entry name" value="Ribosomal_uL10-like_sf"/>
</dbReference>
<comment type="similarity">
    <text evidence="1 5">Belongs to the universal ribosomal protein uL10 family.</text>
</comment>
<evidence type="ECO:0000256" key="4">
    <source>
        <dbReference type="ARBA" id="ARBA00035202"/>
    </source>
</evidence>
<dbReference type="InterPro" id="IPR022973">
    <property type="entry name" value="Ribosomal_uL10_bac"/>
</dbReference>
<dbReference type="Proteomes" id="UP000319353">
    <property type="component" value="Unassembled WGS sequence"/>
</dbReference>
<organism evidence="7 8">
    <name type="scientific">Candidatus Segetimicrobium genomatis</name>
    <dbReference type="NCBI Taxonomy" id="2569760"/>
    <lineage>
        <taxon>Bacteria</taxon>
        <taxon>Bacillati</taxon>
        <taxon>Candidatus Sysuimicrobiota</taxon>
        <taxon>Candidatus Sysuimicrobiia</taxon>
        <taxon>Candidatus Sysuimicrobiales</taxon>
        <taxon>Candidatus Segetimicrobiaceae</taxon>
        <taxon>Candidatus Segetimicrobium</taxon>
    </lineage>
</organism>
<dbReference type="Gene3D" id="3.30.70.1730">
    <property type="match status" value="1"/>
</dbReference>
<evidence type="ECO:0000256" key="5">
    <source>
        <dbReference type="HAMAP-Rule" id="MF_00362"/>
    </source>
</evidence>
<keyword evidence="5" id="KW-0694">RNA-binding</keyword>
<keyword evidence="6" id="KW-0812">Transmembrane</keyword>
<dbReference type="PANTHER" id="PTHR11560">
    <property type="entry name" value="39S RIBOSOMAL PROTEIN L10, MITOCHONDRIAL"/>
    <property type="match status" value="1"/>
</dbReference>
<keyword evidence="5" id="KW-0699">rRNA-binding</keyword>
<accession>A0A537LAW7</accession>
<dbReference type="PROSITE" id="PS01109">
    <property type="entry name" value="RIBOSOMAL_L10"/>
    <property type="match status" value="1"/>
</dbReference>
<dbReference type="GO" id="GO:0015934">
    <property type="term" value="C:large ribosomal subunit"/>
    <property type="evidence" value="ECO:0007669"/>
    <property type="project" value="InterPro"/>
</dbReference>
<dbReference type="GO" id="GO:0003735">
    <property type="term" value="F:structural constituent of ribosome"/>
    <property type="evidence" value="ECO:0007669"/>
    <property type="project" value="InterPro"/>
</dbReference>
<reference evidence="7 8" key="1">
    <citation type="journal article" date="2019" name="Nat. Microbiol.">
        <title>Mediterranean grassland soil C-N compound turnover is dependent on rainfall and depth, and is mediated by genomically divergent microorganisms.</title>
        <authorList>
            <person name="Diamond S."/>
            <person name="Andeer P.F."/>
            <person name="Li Z."/>
            <person name="Crits-Christoph A."/>
            <person name="Burstein D."/>
            <person name="Anantharaman K."/>
            <person name="Lane K.R."/>
            <person name="Thomas B.C."/>
            <person name="Pan C."/>
            <person name="Northen T.R."/>
            <person name="Banfield J.F."/>
        </authorList>
    </citation>
    <scope>NUCLEOTIDE SEQUENCE [LARGE SCALE GENOMIC DNA]</scope>
    <source>
        <strain evidence="7">NP_4</strain>
    </source>
</reference>
<keyword evidence="3 5" id="KW-0687">Ribonucleoprotein</keyword>
<name>A0A537LAW7_9BACT</name>
<dbReference type="Gene3D" id="6.10.250.290">
    <property type="match status" value="1"/>
</dbReference>
<dbReference type="HAMAP" id="MF_00362">
    <property type="entry name" value="Ribosomal_uL10"/>
    <property type="match status" value="1"/>
</dbReference>
<protein>
    <recommendedName>
        <fullName evidence="4 5">Large ribosomal subunit protein uL10</fullName>
    </recommendedName>
</protein>
<comment type="caution">
    <text evidence="7">The sequence shown here is derived from an EMBL/GenBank/DDBJ whole genome shotgun (WGS) entry which is preliminary data.</text>
</comment>